<name>A0A6L5R5G2_9MICO</name>
<dbReference type="Proteomes" id="UP000476511">
    <property type="component" value="Unassembled WGS sequence"/>
</dbReference>
<protein>
    <submittedName>
        <fullName evidence="1">Uncharacterized protein</fullName>
    </submittedName>
</protein>
<evidence type="ECO:0000313" key="2">
    <source>
        <dbReference type="Proteomes" id="UP000476511"/>
    </source>
</evidence>
<reference evidence="1 2" key="1">
    <citation type="submission" date="2019-11" db="EMBL/GenBank/DDBJ databases">
        <title>Agromyces kandeliae sp. nov., isolated from mangrove soil.</title>
        <authorList>
            <person name="Wang R."/>
        </authorList>
    </citation>
    <scope>NUCLEOTIDE SEQUENCE [LARGE SCALE GENOMIC DNA]</scope>
    <source>
        <strain evidence="1 2">Q22</strain>
    </source>
</reference>
<sequence length="156" mass="17040">MNPDEMFDPEHPENNPANIVTMAELVKATGLRQPYRFTAILDAFTRGGGQATHLIWTLALELAAALAREVGPGWAQVVETTSTMKQAEVAAWVAVGQEEPATEVQHDSSRAHADVSALRRLVPPPRTVRDVKSRMGWGSGRASAALRAYRVRRDQG</sequence>
<keyword evidence="2" id="KW-1185">Reference proteome</keyword>
<dbReference type="EMBL" id="WKJD01000021">
    <property type="protein sequence ID" value="MRX45326.1"/>
    <property type="molecule type" value="Genomic_DNA"/>
</dbReference>
<dbReference type="AlphaFoldDB" id="A0A6L5R5G2"/>
<proteinExistence type="predicted"/>
<comment type="caution">
    <text evidence="1">The sequence shown here is derived from an EMBL/GenBank/DDBJ whole genome shotgun (WGS) entry which is preliminary data.</text>
</comment>
<gene>
    <name evidence="1" type="ORF">GJR97_16570</name>
</gene>
<accession>A0A6L5R5G2</accession>
<evidence type="ECO:0000313" key="1">
    <source>
        <dbReference type="EMBL" id="MRX45326.1"/>
    </source>
</evidence>
<organism evidence="1 2">
    <name type="scientific">Agromyces kandeliae</name>
    <dbReference type="NCBI Taxonomy" id="2666141"/>
    <lineage>
        <taxon>Bacteria</taxon>
        <taxon>Bacillati</taxon>
        <taxon>Actinomycetota</taxon>
        <taxon>Actinomycetes</taxon>
        <taxon>Micrococcales</taxon>
        <taxon>Microbacteriaceae</taxon>
        <taxon>Agromyces</taxon>
    </lineage>
</organism>
<dbReference type="RefSeq" id="WP_154347871.1">
    <property type="nucleotide sequence ID" value="NZ_WKJD01000021.1"/>
</dbReference>